<name>F2KS91_ARCVS</name>
<dbReference type="STRING" id="693661.Arcve_2039"/>
<protein>
    <recommendedName>
        <fullName evidence="1">CGGC domain-containing protein</fullName>
    </recommendedName>
</protein>
<evidence type="ECO:0000313" key="2">
    <source>
        <dbReference type="EMBL" id="AEA48030.1"/>
    </source>
</evidence>
<evidence type="ECO:0000259" key="1">
    <source>
        <dbReference type="SMART" id="SM01078"/>
    </source>
</evidence>
<dbReference type="InterPro" id="IPR014925">
    <property type="entry name" value="CGGC_dom"/>
</dbReference>
<dbReference type="SMART" id="SM01078">
    <property type="entry name" value="CGGC"/>
    <property type="match status" value="1"/>
</dbReference>
<keyword evidence="3" id="KW-1185">Reference proteome</keyword>
<dbReference type="RefSeq" id="WP_013684681.1">
    <property type="nucleotide sequence ID" value="NC_015320.1"/>
</dbReference>
<dbReference type="OrthoDB" id="63175at2157"/>
<dbReference type="EMBL" id="CP002588">
    <property type="protein sequence ID" value="AEA48030.1"/>
    <property type="molecule type" value="Genomic_DNA"/>
</dbReference>
<sequence>MAKRIVVVACRKLRQQNLCPGDAKCLVAMMRKEGEFERYKGEDATIVGIADCGECPGTRVPASLGLLKMQLAALKETADVIHVGTCITLMCAYKDDVVNLIKEKAGVEVVEGTHKYVMPKVFP</sequence>
<dbReference type="Pfam" id="PF08821">
    <property type="entry name" value="CGGC"/>
    <property type="match status" value="1"/>
</dbReference>
<feature type="domain" description="CGGC" evidence="1">
    <location>
        <begin position="4"/>
        <end position="114"/>
    </location>
</feature>
<dbReference type="eggNOG" id="arCOG02639">
    <property type="taxonomic scope" value="Archaea"/>
</dbReference>
<dbReference type="AlphaFoldDB" id="F2KS91"/>
<organism evidence="2 3">
    <name type="scientific">Archaeoglobus veneficus (strain DSM 11195 / SNP6)</name>
    <dbReference type="NCBI Taxonomy" id="693661"/>
    <lineage>
        <taxon>Archaea</taxon>
        <taxon>Methanobacteriati</taxon>
        <taxon>Methanobacteriota</taxon>
        <taxon>Archaeoglobi</taxon>
        <taxon>Archaeoglobales</taxon>
        <taxon>Archaeoglobaceae</taxon>
        <taxon>Archaeoglobus</taxon>
    </lineage>
</organism>
<dbReference type="HOGENOM" id="CLU_147304_4_0_2"/>
<accession>F2KS91</accession>
<evidence type="ECO:0000313" key="3">
    <source>
        <dbReference type="Proteomes" id="UP000008136"/>
    </source>
</evidence>
<proteinExistence type="predicted"/>
<gene>
    <name evidence="2" type="ordered locus">Arcve_2039</name>
</gene>
<dbReference type="GeneID" id="10395172"/>
<dbReference type="Proteomes" id="UP000008136">
    <property type="component" value="Chromosome"/>
</dbReference>
<dbReference type="KEGG" id="ave:Arcve_2039"/>
<reference evidence="2 3" key="1">
    <citation type="submission" date="2011-03" db="EMBL/GenBank/DDBJ databases">
        <title>The complete genome of Archaeoglobus veneficus SNP6.</title>
        <authorList>
            <consortium name="US DOE Joint Genome Institute (JGI-PGF)"/>
            <person name="Lucas S."/>
            <person name="Copeland A."/>
            <person name="Lapidus A."/>
            <person name="Bruce D."/>
            <person name="Goodwin L."/>
            <person name="Pitluck S."/>
            <person name="Kyrpides N."/>
            <person name="Mavromatis K."/>
            <person name="Pagani I."/>
            <person name="Ivanova N."/>
            <person name="Mikhailova N."/>
            <person name="Lu M."/>
            <person name="Detter J.C."/>
            <person name="Tapia R."/>
            <person name="Han C."/>
            <person name="Land M."/>
            <person name="Hauser L."/>
            <person name="Markowitz V."/>
            <person name="Cheng J.-F."/>
            <person name="Hugenholtz P."/>
            <person name="Woyke T."/>
            <person name="Wu D."/>
            <person name="Spring S."/>
            <person name="Brambilla E."/>
            <person name="Klenk H.-P."/>
            <person name="Eisen J.A."/>
        </authorList>
    </citation>
    <scope>NUCLEOTIDE SEQUENCE [LARGE SCALE GENOMIC DNA]</scope>
    <source>
        <strain>SNP6</strain>
    </source>
</reference>